<name>A0A8C5G5G9_GOUWI</name>
<dbReference type="Ensembl" id="ENSGWIT00000017875.1">
    <property type="protein sequence ID" value="ENSGWIP00000016173.1"/>
    <property type="gene ID" value="ENSGWIG00000009092.1"/>
</dbReference>
<protein>
    <submittedName>
        <fullName evidence="2">Uncharacterized protein</fullName>
    </submittedName>
</protein>
<dbReference type="PANTHER" id="PTHR21041:SF17">
    <property type="entry name" value="E3 UBIQUITIN-PROTEIN LIGASE DCST1"/>
    <property type="match status" value="1"/>
</dbReference>
<reference evidence="2" key="3">
    <citation type="submission" date="2025-09" db="UniProtKB">
        <authorList>
            <consortium name="Ensembl"/>
        </authorList>
    </citation>
    <scope>IDENTIFICATION</scope>
</reference>
<evidence type="ECO:0000313" key="3">
    <source>
        <dbReference type="Proteomes" id="UP000694680"/>
    </source>
</evidence>
<proteinExistence type="predicted"/>
<reference evidence="2" key="2">
    <citation type="submission" date="2025-08" db="UniProtKB">
        <authorList>
            <consortium name="Ensembl"/>
        </authorList>
    </citation>
    <scope>IDENTIFICATION</scope>
</reference>
<keyword evidence="1" id="KW-0732">Signal</keyword>
<dbReference type="PANTHER" id="PTHR21041">
    <property type="entry name" value="DENDRITIC CELL-SPECIFIC TRANSMEMBRANE PROTEIN"/>
    <property type="match status" value="1"/>
</dbReference>
<dbReference type="Proteomes" id="UP000694680">
    <property type="component" value="Chromosome 6"/>
</dbReference>
<evidence type="ECO:0000256" key="1">
    <source>
        <dbReference type="SAM" id="SignalP"/>
    </source>
</evidence>
<feature type="chain" id="PRO_5034699461" evidence="1">
    <location>
        <begin position="31"/>
        <end position="136"/>
    </location>
</feature>
<reference evidence="2" key="1">
    <citation type="submission" date="2020-06" db="EMBL/GenBank/DDBJ databases">
        <authorList>
            <consortium name="Wellcome Sanger Institute Data Sharing"/>
        </authorList>
    </citation>
    <scope>NUCLEOTIDE SEQUENCE [LARGE SCALE GENOMIC DNA]</scope>
</reference>
<dbReference type="InterPro" id="IPR051856">
    <property type="entry name" value="CSR-E3_Ligase_Protein"/>
</dbReference>
<organism evidence="2 3">
    <name type="scientific">Gouania willdenowi</name>
    <name type="common">Blunt-snouted clingfish</name>
    <name type="synonym">Lepadogaster willdenowi</name>
    <dbReference type="NCBI Taxonomy" id="441366"/>
    <lineage>
        <taxon>Eukaryota</taxon>
        <taxon>Metazoa</taxon>
        <taxon>Chordata</taxon>
        <taxon>Craniata</taxon>
        <taxon>Vertebrata</taxon>
        <taxon>Euteleostomi</taxon>
        <taxon>Actinopterygii</taxon>
        <taxon>Neopterygii</taxon>
        <taxon>Teleostei</taxon>
        <taxon>Neoteleostei</taxon>
        <taxon>Acanthomorphata</taxon>
        <taxon>Ovalentaria</taxon>
        <taxon>Blenniimorphae</taxon>
        <taxon>Blenniiformes</taxon>
        <taxon>Gobiesocoidei</taxon>
        <taxon>Gobiesocidae</taxon>
        <taxon>Gobiesocinae</taxon>
        <taxon>Gouania</taxon>
    </lineage>
</organism>
<keyword evidence="3" id="KW-1185">Reference proteome</keyword>
<sequence>MLPSMLGSRGRDYLMLLVLTVLYTGPLSNIQRNAEGAALSLSCNLDLQVHNSKLLWRDAIRPFIRITQQLMVRTRKILTLLLLRVFNHTNFPLKDEMVRRFGYDGFHTSKNEGNNTQEQFVTKTLTQCSGESTHSD</sequence>
<evidence type="ECO:0000313" key="2">
    <source>
        <dbReference type="Ensembl" id="ENSGWIP00000016173.1"/>
    </source>
</evidence>
<dbReference type="AlphaFoldDB" id="A0A8C5G5G9"/>
<accession>A0A8C5G5G9</accession>
<feature type="signal peptide" evidence="1">
    <location>
        <begin position="1"/>
        <end position="30"/>
    </location>
</feature>